<dbReference type="PANTHER" id="PTHR36681">
    <property type="entry name" value="NUCLEAR GTPASE, GERMINAL CENTER-ASSOCIATED, TANDEM DUPLICATE 3"/>
    <property type="match status" value="1"/>
</dbReference>
<dbReference type="InterPro" id="IPR027417">
    <property type="entry name" value="P-loop_NTPase"/>
</dbReference>
<feature type="region of interest" description="Disordered" evidence="2">
    <location>
        <begin position="125"/>
        <end position="235"/>
    </location>
</feature>
<feature type="compositionally biased region" description="Acidic residues" evidence="2">
    <location>
        <begin position="1323"/>
        <end position="1332"/>
    </location>
</feature>
<evidence type="ECO:0000313" key="5">
    <source>
        <dbReference type="EMBL" id="KAE9965164.1"/>
    </source>
</evidence>
<evidence type="ECO:0000259" key="4">
    <source>
        <dbReference type="Pfam" id="PF24564"/>
    </source>
</evidence>
<gene>
    <name evidence="5" type="ORF">BLS_007810</name>
</gene>
<dbReference type="Pfam" id="PF24564">
    <property type="entry name" value="DUF7605"/>
    <property type="match status" value="1"/>
</dbReference>
<feature type="coiled-coil region" evidence="1">
    <location>
        <begin position="802"/>
        <end position="888"/>
    </location>
</feature>
<dbReference type="Proteomes" id="UP000433883">
    <property type="component" value="Unassembled WGS sequence"/>
</dbReference>
<dbReference type="Pfam" id="PF00350">
    <property type="entry name" value="Dynamin_N"/>
    <property type="match status" value="1"/>
</dbReference>
<feature type="compositionally biased region" description="Polar residues" evidence="2">
    <location>
        <begin position="276"/>
        <end position="286"/>
    </location>
</feature>
<evidence type="ECO:0000259" key="3">
    <source>
        <dbReference type="Pfam" id="PF00350"/>
    </source>
</evidence>
<sequence>MVMTQEDFARFRAKVIEIKGEGSEGALFLGAGLYDPRKFNAESINELTSDDFLWVRCKPRTRWAALKRVLVASIYYHEHPDQKPPANAEFMANRQTYEDTALVTQMNTYDDGLILFQLAESQPTTAINGSSSQPVPNATTTNASQGPSPSQRPNPPATQPNLPTTSPMFEQDAIQGRLSQHATPTRAPSQTGRSYPYGTPARSSGERLAQSQARAQERSPSSRRMPSANGMSPSQYNARAAIDEIRLAEANRKALERAQEIAKSGSHGSSAVIKPESTTPTATSVAPEQATPRSPSPVPDRPVTEFFESQNEEVGPSVAFQGKNLIQQVVNSDSLELLEDAVQIGGHILDSMKHELDGSASKDATHWLGQMEKLKQQMTRTRTVVGVVGNTGAGKSSVINALLDEERVVPTSCMRACTAVITEISWNESTNPWEKYRAEIEFIDRESWEKELEALISDMTDGNGQPLKEASMTSDSEAGVALAKMKAVYPQVTKEELATGSAKKFADHGPVKKVLGTTRRIKDKDAASFYRQLQAYVDSVQDKERENVSPSKREKRKMEFWPLIKVVRVYTRSDALSTGAVLVDLPGVQDSNAARAAVAASYLKQCTGLWVVAPITRAVNDKAAKKLMGDQFKRQMKFDGMVSNLTFICSKTDDISITEAAGSLGLEHRIQAASEKKDRLIREREELARDVGSLQAEVDALQDSQGDLDEKIEVWESLLEDLRDGKRVLAPHEKKKNKKQTTNKRKRKSGPSKSRKRVSHGDSDDDFIDDDSIAESESEDDPDSESEKENDSDEGFGKPLTTEQVEAKLDEFKAAKKQAREDVKLTRAKILETKKKVRQVKEDIAVLDSEMSAVCIAGRNDYSKGLIQEDYAAGIKELDEEAAEEEDEDEYDPDKQLRDYEELARSLPVFCVSSRAYQKLSGRLKKDSATPGFTSVEETGMLQLKAHCKKLTETGRLNHCKVFLNGLSSLLLSLNLWGSKDGTGKNMSKEEKAKENTVVERLLKNLEDAMDKTTNLCTKRVKEALVKNIQAQYANAHAEAQKVALPTAASWGAPRTDGGLHHGTYKAICRRDGGPYREHDFNRALTEPLQKVLASGWEKCFQRCIPVETGALARDMKVTIQKAHQAIVKRATERQGLGIVGADLLAQKLETWIQLFVDLAGKMNTSIMEKQRDANRELAPVIAFAMQHAYTLCTNEAGRGSYMRMKAHMTSHVEGMVQKMYPAATATVWGHLEAMFKAVSEELEEEKDAIYNSMYQDYMNVLCGAQIDEMMPKWERTMRGSIAEEVAKTDILFKRLLDGESRDVILGKVKDNEATEEVKEGSEGEAEAEAEAAAEKEKPGEASVKAESPPHDSVTGDVPMVDNDNETGGDLKVEVAEAAEADNTSQGNEMDVDQ</sequence>
<feature type="region of interest" description="Disordered" evidence="2">
    <location>
        <begin position="1315"/>
        <end position="1372"/>
    </location>
</feature>
<feature type="compositionally biased region" description="Basic residues" evidence="2">
    <location>
        <begin position="733"/>
        <end position="758"/>
    </location>
</feature>
<dbReference type="Gene3D" id="3.40.50.300">
    <property type="entry name" value="P-loop containing nucleotide triphosphate hydrolases"/>
    <property type="match status" value="1"/>
</dbReference>
<feature type="domain" description="DUF7605" evidence="4">
    <location>
        <begin position="1057"/>
        <end position="1214"/>
    </location>
</feature>
<feature type="compositionally biased region" description="Acidic residues" evidence="2">
    <location>
        <begin position="763"/>
        <end position="794"/>
    </location>
</feature>
<feature type="compositionally biased region" description="Polar residues" evidence="2">
    <location>
        <begin position="177"/>
        <end position="193"/>
    </location>
</feature>
<feature type="region of interest" description="Disordered" evidence="2">
    <location>
        <begin position="726"/>
        <end position="800"/>
    </location>
</feature>
<dbReference type="InterPro" id="IPR056024">
    <property type="entry name" value="DUF7605"/>
</dbReference>
<accession>A0A8H3UAI7</accession>
<feature type="compositionally biased region" description="Polar residues" evidence="2">
    <location>
        <begin position="209"/>
        <end position="235"/>
    </location>
</feature>
<proteinExistence type="predicted"/>
<evidence type="ECO:0000256" key="2">
    <source>
        <dbReference type="SAM" id="MobiDB-lite"/>
    </source>
</evidence>
<comment type="caution">
    <text evidence="5">The sequence shown here is derived from an EMBL/GenBank/DDBJ whole genome shotgun (WGS) entry which is preliminary data.</text>
</comment>
<organism evidence="5 6">
    <name type="scientific">Venturia inaequalis</name>
    <name type="common">Apple scab fungus</name>
    <dbReference type="NCBI Taxonomy" id="5025"/>
    <lineage>
        <taxon>Eukaryota</taxon>
        <taxon>Fungi</taxon>
        <taxon>Dikarya</taxon>
        <taxon>Ascomycota</taxon>
        <taxon>Pezizomycotina</taxon>
        <taxon>Dothideomycetes</taxon>
        <taxon>Pleosporomycetidae</taxon>
        <taxon>Venturiales</taxon>
        <taxon>Venturiaceae</taxon>
        <taxon>Venturia</taxon>
    </lineage>
</organism>
<feature type="region of interest" description="Disordered" evidence="2">
    <location>
        <begin position="258"/>
        <end position="300"/>
    </location>
</feature>
<keyword evidence="1" id="KW-0175">Coiled coil</keyword>
<protein>
    <recommendedName>
        <fullName evidence="7">Nuclear GTPase SLIP-GC</fullName>
    </recommendedName>
</protein>
<feature type="coiled-coil region" evidence="1">
    <location>
        <begin position="670"/>
        <end position="704"/>
    </location>
</feature>
<feature type="domain" description="Dynamin N-terminal" evidence="3">
    <location>
        <begin position="385"/>
        <end position="628"/>
    </location>
</feature>
<dbReference type="PANTHER" id="PTHR36681:SF3">
    <property type="entry name" value="NUCLEAR GTPASE, GERMINAL CENTER-ASSOCIATED, TANDEM DUPLICATE 3"/>
    <property type="match status" value="1"/>
</dbReference>
<evidence type="ECO:0000256" key="1">
    <source>
        <dbReference type="SAM" id="Coils"/>
    </source>
</evidence>
<dbReference type="SUPFAM" id="SSF52540">
    <property type="entry name" value="P-loop containing nucleoside triphosphate hydrolases"/>
    <property type="match status" value="1"/>
</dbReference>
<name>A0A8H3UAI7_VENIN</name>
<feature type="coiled-coil region" evidence="1">
    <location>
        <begin position="989"/>
        <end position="1016"/>
    </location>
</feature>
<dbReference type="InterPro" id="IPR045063">
    <property type="entry name" value="Dynamin_N"/>
</dbReference>
<dbReference type="EMBL" id="WNWQ01000632">
    <property type="protein sequence ID" value="KAE9965164.1"/>
    <property type="molecule type" value="Genomic_DNA"/>
</dbReference>
<evidence type="ECO:0000313" key="6">
    <source>
        <dbReference type="Proteomes" id="UP000433883"/>
    </source>
</evidence>
<feature type="compositionally biased region" description="Polar residues" evidence="2">
    <location>
        <begin position="125"/>
        <end position="149"/>
    </location>
</feature>
<reference evidence="5 6" key="1">
    <citation type="submission" date="2019-11" db="EMBL/GenBank/DDBJ databases">
        <title>Venturia inaequalis Genome Resource.</title>
        <authorList>
            <person name="Lichtner F.J."/>
        </authorList>
    </citation>
    <scope>NUCLEOTIDE SEQUENCE [LARGE SCALE GENOMIC DNA]</scope>
    <source>
        <strain evidence="5">Bline_iso_100314</strain>
    </source>
</reference>
<feature type="compositionally biased region" description="Polar residues" evidence="2">
    <location>
        <begin position="159"/>
        <end position="168"/>
    </location>
</feature>
<evidence type="ECO:0008006" key="7">
    <source>
        <dbReference type="Google" id="ProtNLM"/>
    </source>
</evidence>